<accession>A0ACC1HYV1</accession>
<evidence type="ECO:0000313" key="2">
    <source>
        <dbReference type="Proteomes" id="UP001150581"/>
    </source>
</evidence>
<feature type="non-terminal residue" evidence="1">
    <location>
        <position position="274"/>
    </location>
</feature>
<comment type="caution">
    <text evidence="1">The sequence shown here is derived from an EMBL/GenBank/DDBJ whole genome shotgun (WGS) entry which is preliminary data.</text>
</comment>
<proteinExistence type="predicted"/>
<evidence type="ECO:0000313" key="1">
    <source>
        <dbReference type="EMBL" id="KAJ1878749.1"/>
    </source>
</evidence>
<dbReference type="Proteomes" id="UP001150581">
    <property type="component" value="Unassembled WGS sequence"/>
</dbReference>
<organism evidence="1 2">
    <name type="scientific">Kickxella alabastrina</name>
    <dbReference type="NCBI Taxonomy" id="61397"/>
    <lineage>
        <taxon>Eukaryota</taxon>
        <taxon>Fungi</taxon>
        <taxon>Fungi incertae sedis</taxon>
        <taxon>Zoopagomycota</taxon>
        <taxon>Kickxellomycotina</taxon>
        <taxon>Kickxellomycetes</taxon>
        <taxon>Kickxellales</taxon>
        <taxon>Kickxellaceae</taxon>
        <taxon>Kickxella</taxon>
    </lineage>
</organism>
<name>A0ACC1HYV1_9FUNG</name>
<gene>
    <name evidence="1" type="primary">CAC2_3</name>
    <name evidence="1" type="ORF">LPJ66_011828</name>
</gene>
<keyword evidence="2" id="KW-1185">Reference proteome</keyword>
<sequence>MRVKTVQINWHDKLPIFSVDFDHSYSGTGWRFATGGGDNNVRIWRLRTPQERETDAQSPAVEFLASLNRHTAPVNVVRFAPGGSRLASAGDDGVIIIWRQVAEVAGEDIEAWRPAAMLRGSLADICDLAWSPCGGFIVSASVDNTARIWDAREARCLQVLADHTHYVQGVAWDPKGEFLVTQSSDRSVRMYRWMGAAKAAARPGSEIAMPLAAHYSMPRLDTDADTAEANGEDSAREDSGDIKDADLQGMDVDSAQHKPAIRKTQRLFHDDNLA</sequence>
<reference evidence="1" key="1">
    <citation type="submission" date="2022-07" db="EMBL/GenBank/DDBJ databases">
        <title>Phylogenomic reconstructions and comparative analyses of Kickxellomycotina fungi.</title>
        <authorList>
            <person name="Reynolds N.K."/>
            <person name="Stajich J.E."/>
            <person name="Barry K."/>
            <person name="Grigoriev I.V."/>
            <person name="Crous P."/>
            <person name="Smith M.E."/>
        </authorList>
    </citation>
    <scope>NUCLEOTIDE SEQUENCE</scope>
    <source>
        <strain evidence="1">Benny 63K</strain>
    </source>
</reference>
<protein>
    <submittedName>
        <fullName evidence="1">Chromatin assembly factor 1 subunit</fullName>
    </submittedName>
</protein>
<dbReference type="EMBL" id="JANBPG010003868">
    <property type="protein sequence ID" value="KAJ1878749.1"/>
    <property type="molecule type" value="Genomic_DNA"/>
</dbReference>